<keyword evidence="3" id="KW-1185">Reference proteome</keyword>
<dbReference type="RefSeq" id="WP_043571724.1">
    <property type="nucleotide sequence ID" value="NZ_CP022752.1"/>
</dbReference>
<comment type="caution">
    <text evidence="2">The sequence shown here is derived from an EMBL/GenBank/DDBJ whole genome shotgun (WGS) entry which is preliminary data.</text>
</comment>
<feature type="compositionally biased region" description="Basic and acidic residues" evidence="1">
    <location>
        <begin position="15"/>
        <end position="24"/>
    </location>
</feature>
<reference evidence="2 3" key="1">
    <citation type="journal article" date="2014" name="PLoS ONE">
        <title>Identification and Characterization of a New Erythromycin Biosynthetic Gene Cluster in Actinopolyspora erythraea YIM90600, a Novel Erythronolide-Producing Halophilic Actinomycete Isolated from Salt Field.</title>
        <authorList>
            <person name="Chen D."/>
            <person name="Feng J."/>
            <person name="Huang L."/>
            <person name="Zhang Q."/>
            <person name="Wu J."/>
            <person name="Zhu X."/>
            <person name="Duan Y."/>
            <person name="Xu Z."/>
        </authorList>
    </citation>
    <scope>NUCLEOTIDE SEQUENCE [LARGE SCALE GENOMIC DNA]</scope>
    <source>
        <strain evidence="2 3">YIM90600</strain>
    </source>
</reference>
<gene>
    <name evidence="2" type="ORF">IL38_07510</name>
</gene>
<evidence type="ECO:0000313" key="2">
    <source>
        <dbReference type="EMBL" id="KGI82139.1"/>
    </source>
</evidence>
<organism evidence="2 3">
    <name type="scientific">Actinopolyspora erythraea</name>
    <dbReference type="NCBI Taxonomy" id="414996"/>
    <lineage>
        <taxon>Bacteria</taxon>
        <taxon>Bacillati</taxon>
        <taxon>Actinomycetota</taxon>
        <taxon>Actinomycetes</taxon>
        <taxon>Actinopolysporales</taxon>
        <taxon>Actinopolysporaceae</taxon>
        <taxon>Actinopolyspora</taxon>
    </lineage>
</organism>
<protein>
    <submittedName>
        <fullName evidence="2">Uncharacterized protein</fullName>
    </submittedName>
</protein>
<name>A0ABR4X640_9ACTN</name>
<dbReference type="EMBL" id="JPMV01000013">
    <property type="protein sequence ID" value="KGI82139.1"/>
    <property type="molecule type" value="Genomic_DNA"/>
</dbReference>
<evidence type="ECO:0000313" key="3">
    <source>
        <dbReference type="Proteomes" id="UP000029737"/>
    </source>
</evidence>
<accession>A0ABR4X640</accession>
<sequence length="75" mass="8248">MLALVVESLRRWLRDDARADRAADDGLGAGSEAEVPDESGSREPEGSHAPMPPWRAPRGRDEVWDGSSGRHPLMR</sequence>
<evidence type="ECO:0000256" key="1">
    <source>
        <dbReference type="SAM" id="MobiDB-lite"/>
    </source>
</evidence>
<feature type="region of interest" description="Disordered" evidence="1">
    <location>
        <begin position="15"/>
        <end position="75"/>
    </location>
</feature>
<proteinExistence type="predicted"/>
<dbReference type="Proteomes" id="UP000029737">
    <property type="component" value="Unassembled WGS sequence"/>
</dbReference>